<dbReference type="Pfam" id="PF18953">
    <property type="entry name" value="SAP_new25"/>
    <property type="match status" value="1"/>
</dbReference>
<dbReference type="STRING" id="118967.SAMN02745191_2326"/>
<dbReference type="OrthoDB" id="9778090at2"/>
<reference evidence="3" key="1">
    <citation type="submission" date="2017-02" db="EMBL/GenBank/DDBJ databases">
        <authorList>
            <person name="Varghese N."/>
            <person name="Submissions S."/>
        </authorList>
    </citation>
    <scope>NUCLEOTIDE SEQUENCE [LARGE SCALE GENOMIC DNA]</scope>
    <source>
        <strain evidence="3">ATCC 25662</strain>
    </source>
</reference>
<organism evidence="2 3">
    <name type="scientific">Anaerorhabdus furcosa</name>
    <dbReference type="NCBI Taxonomy" id="118967"/>
    <lineage>
        <taxon>Bacteria</taxon>
        <taxon>Bacillati</taxon>
        <taxon>Bacillota</taxon>
        <taxon>Erysipelotrichia</taxon>
        <taxon>Erysipelotrichales</taxon>
        <taxon>Erysipelotrichaceae</taxon>
        <taxon>Anaerorhabdus</taxon>
    </lineage>
</organism>
<evidence type="ECO:0000313" key="3">
    <source>
        <dbReference type="Proteomes" id="UP000243297"/>
    </source>
</evidence>
<evidence type="ECO:0000313" key="2">
    <source>
        <dbReference type="EMBL" id="SJZ98975.1"/>
    </source>
</evidence>
<dbReference type="Proteomes" id="UP000243297">
    <property type="component" value="Unassembled WGS sequence"/>
</dbReference>
<name>A0A1T4Q5B4_9FIRM</name>
<dbReference type="InterPro" id="IPR045492">
    <property type="entry name" value="DUF6434"/>
</dbReference>
<feature type="domain" description="DUF6434" evidence="1">
    <location>
        <begin position="71"/>
        <end position="125"/>
    </location>
</feature>
<dbReference type="AlphaFoldDB" id="A0A1T4Q5B4"/>
<dbReference type="RefSeq" id="WP_078712712.1">
    <property type="nucleotide sequence ID" value="NZ_FUWY01000008.1"/>
</dbReference>
<sequence length="189" mass="22407">MNRPILDKNLDSQLFTEFYYLKEELIQFCRDYNLPTSGGKIELTNRIQQYLKDGSVLKTNKKQRTIEVNQTFSLATVILPHMRYSEKHRAFFKQYLGPTFSFNVPFQRWLKENSGKTFQDAIDAYPILLNIKKKQGAAIDKQFEYNTYIRAFFQDNKGKSLEDAIKCWRYKKSLQGHNKYEKSDCNVLK</sequence>
<accession>A0A1T4Q5B4</accession>
<dbReference type="EMBL" id="FUWY01000008">
    <property type="protein sequence ID" value="SJZ98975.1"/>
    <property type="molecule type" value="Genomic_DNA"/>
</dbReference>
<evidence type="ECO:0000259" key="1">
    <source>
        <dbReference type="Pfam" id="PF20026"/>
    </source>
</evidence>
<gene>
    <name evidence="2" type="ORF">SAMN02745191_2326</name>
</gene>
<keyword evidence="3" id="KW-1185">Reference proteome</keyword>
<proteinExistence type="predicted"/>
<protein>
    <recommendedName>
        <fullName evidence="1">DUF6434 domain-containing protein</fullName>
    </recommendedName>
</protein>
<dbReference type="Pfam" id="PF20026">
    <property type="entry name" value="DUF6434"/>
    <property type="match status" value="1"/>
</dbReference>